<sequence>MTIYPNIADTNCGFGGWVWAVQIAAIPGNSKNWTSGRWVALQVPGGQYIRIVANVNCAYWWNRKGGTYKVVQGSIASAKANTSYWF</sequence>
<keyword evidence="2" id="KW-1185">Reference proteome</keyword>
<gene>
    <name evidence="1" type="ORF">H0264_22650</name>
</gene>
<dbReference type="EMBL" id="CP059399">
    <property type="protein sequence ID" value="QLY28188.1"/>
    <property type="molecule type" value="Genomic_DNA"/>
</dbReference>
<accession>A0A7D6Z6T2</accession>
<protein>
    <submittedName>
        <fullName evidence="1">Uncharacterized protein</fullName>
    </submittedName>
</protein>
<evidence type="ECO:0000313" key="1">
    <source>
        <dbReference type="EMBL" id="QLY28188.1"/>
    </source>
</evidence>
<dbReference type="AlphaFoldDB" id="A0A7D6Z6T2"/>
<evidence type="ECO:0000313" key="2">
    <source>
        <dbReference type="Proteomes" id="UP000515512"/>
    </source>
</evidence>
<proteinExistence type="predicted"/>
<dbReference type="KEGG" id="nhu:H0264_22650"/>
<reference evidence="1 2" key="1">
    <citation type="submission" date="2020-07" db="EMBL/GenBank/DDBJ databases">
        <authorList>
            <person name="Zhuang K."/>
            <person name="Ran Y."/>
        </authorList>
    </citation>
    <scope>NUCLEOTIDE SEQUENCE [LARGE SCALE GENOMIC DNA]</scope>
    <source>
        <strain evidence="1 2">WCH-YHL-001</strain>
    </source>
</reference>
<dbReference type="RefSeq" id="WP_181579396.1">
    <property type="nucleotide sequence ID" value="NZ_CP059399.1"/>
</dbReference>
<name>A0A7D6Z6T2_9NOCA</name>
<organism evidence="1 2">
    <name type="scientific">Nocardia huaxiensis</name>
    <dbReference type="NCBI Taxonomy" id="2755382"/>
    <lineage>
        <taxon>Bacteria</taxon>
        <taxon>Bacillati</taxon>
        <taxon>Actinomycetota</taxon>
        <taxon>Actinomycetes</taxon>
        <taxon>Mycobacteriales</taxon>
        <taxon>Nocardiaceae</taxon>
        <taxon>Nocardia</taxon>
    </lineage>
</organism>
<dbReference type="Proteomes" id="UP000515512">
    <property type="component" value="Chromosome"/>
</dbReference>